<comment type="caution">
    <text evidence="10">The sequence shown here is derived from an EMBL/GenBank/DDBJ whole genome shotgun (WGS) entry which is preliminary data.</text>
</comment>
<dbReference type="EMBL" id="JAUBDI010000005">
    <property type="protein sequence ID" value="MDW0113125.1"/>
    <property type="molecule type" value="Genomic_DNA"/>
</dbReference>
<keyword evidence="7 9" id="KW-1133">Transmembrane helix</keyword>
<dbReference type="RefSeq" id="WP_317943271.1">
    <property type="nucleotide sequence ID" value="NZ_JAUBDI010000005.1"/>
</dbReference>
<evidence type="ECO:0000256" key="3">
    <source>
        <dbReference type="ARBA" id="ARBA00022475"/>
    </source>
</evidence>
<keyword evidence="2" id="KW-0813">Transport</keyword>
<comment type="similarity">
    <text evidence="1">Belongs to the KdgT transporter family.</text>
</comment>
<feature type="transmembrane region" description="Helical" evidence="9">
    <location>
        <begin position="259"/>
        <end position="283"/>
    </location>
</feature>
<evidence type="ECO:0000313" key="10">
    <source>
        <dbReference type="EMBL" id="MDW0113125.1"/>
    </source>
</evidence>
<gene>
    <name evidence="10" type="ORF">QT711_07995</name>
</gene>
<organism evidence="10 11">
    <name type="scientific">Sporosarcina saromensis</name>
    <dbReference type="NCBI Taxonomy" id="359365"/>
    <lineage>
        <taxon>Bacteria</taxon>
        <taxon>Bacillati</taxon>
        <taxon>Bacillota</taxon>
        <taxon>Bacilli</taxon>
        <taxon>Bacillales</taxon>
        <taxon>Caryophanaceae</taxon>
        <taxon>Sporosarcina</taxon>
    </lineage>
</organism>
<evidence type="ECO:0000256" key="9">
    <source>
        <dbReference type="SAM" id="Phobius"/>
    </source>
</evidence>
<evidence type="ECO:0000256" key="7">
    <source>
        <dbReference type="ARBA" id="ARBA00022989"/>
    </source>
</evidence>
<feature type="transmembrane region" description="Helical" evidence="9">
    <location>
        <begin position="225"/>
        <end position="247"/>
    </location>
</feature>
<evidence type="ECO:0000256" key="4">
    <source>
        <dbReference type="ARBA" id="ARBA00022597"/>
    </source>
</evidence>
<feature type="transmembrane region" description="Helical" evidence="9">
    <location>
        <begin position="50"/>
        <end position="68"/>
    </location>
</feature>
<evidence type="ECO:0000256" key="2">
    <source>
        <dbReference type="ARBA" id="ARBA00022448"/>
    </source>
</evidence>
<sequence length="354" mass="36567">MRVITALGRALGKIPGGLMIIPLFLGAIVNTFFPEVLAIGGFTTSLFRDGTGALLGLFFFCMGAQINFRSTGVTLEKGGAILLGKVGIGVAFGLSVAFLVPGGVLWSLTPLAIIAAMTNSNSTLYVALTKQYGNLSDRGAVSVIAINDGPFFTLVALGAAGLAAFPIEMLVGTLLPLFLGFLVGNLSETAREFVRPGEALLIPFLGFAVGVGIDFATFAEAGIPGAALGVATVIFSGGAAMGVLWLVHVARRRPKPARNLIAGAAEATTAGNAIATPAAIALVDPTFSGIAALATAQIAAATVTTALLTPFLVTFIARWQERRGVGPKQEDEWNFASSNQQAEYQILKKKGLEL</sequence>
<keyword evidence="11" id="KW-1185">Reference proteome</keyword>
<keyword evidence="4" id="KW-0762">Sugar transport</keyword>
<evidence type="ECO:0000256" key="1">
    <source>
        <dbReference type="ARBA" id="ARBA00006430"/>
    </source>
</evidence>
<keyword evidence="3" id="KW-1003">Cell membrane</keyword>
<reference evidence="10 11" key="1">
    <citation type="submission" date="2023-06" db="EMBL/GenBank/DDBJ databases">
        <title>Sporosarcina sp. nov., isolated from Korean traditional fermented seafood 'Jeotgal'.</title>
        <authorList>
            <person name="Yang A.I."/>
            <person name="Shin N.-R."/>
        </authorList>
    </citation>
    <scope>NUCLEOTIDE SEQUENCE [LARGE SCALE GENOMIC DNA]</scope>
    <source>
        <strain evidence="10 11">KCTC13119</strain>
    </source>
</reference>
<keyword evidence="8 9" id="KW-0472">Membrane</keyword>
<dbReference type="Proteomes" id="UP001282284">
    <property type="component" value="Unassembled WGS sequence"/>
</dbReference>
<evidence type="ECO:0000313" key="11">
    <source>
        <dbReference type="Proteomes" id="UP001282284"/>
    </source>
</evidence>
<evidence type="ECO:0000256" key="8">
    <source>
        <dbReference type="ARBA" id="ARBA00023136"/>
    </source>
</evidence>
<proteinExistence type="inferred from homology"/>
<feature type="transmembrane region" description="Helical" evidence="9">
    <location>
        <begin position="140"/>
        <end position="163"/>
    </location>
</feature>
<keyword evidence="6" id="KW-0769">Symport</keyword>
<accession>A0ABU4G9W1</accession>
<name>A0ABU4G9W1_9BACL</name>
<keyword evidence="5 9" id="KW-0812">Transmembrane</keyword>
<dbReference type="Pfam" id="PF03812">
    <property type="entry name" value="KdgT"/>
    <property type="match status" value="1"/>
</dbReference>
<protein>
    <submittedName>
        <fullName evidence="10">2-keto-3-deoxygluconate permease</fullName>
    </submittedName>
</protein>
<feature type="transmembrane region" description="Helical" evidence="9">
    <location>
        <begin position="106"/>
        <end position="128"/>
    </location>
</feature>
<feature type="transmembrane region" description="Helical" evidence="9">
    <location>
        <begin position="289"/>
        <end position="313"/>
    </location>
</feature>
<dbReference type="InterPro" id="IPR004684">
    <property type="entry name" value="2keto-3dGluconate_permease"/>
</dbReference>
<feature type="transmembrane region" description="Helical" evidence="9">
    <location>
        <begin position="199"/>
        <end position="219"/>
    </location>
</feature>
<evidence type="ECO:0000256" key="5">
    <source>
        <dbReference type="ARBA" id="ARBA00022692"/>
    </source>
</evidence>
<evidence type="ECO:0000256" key="6">
    <source>
        <dbReference type="ARBA" id="ARBA00022847"/>
    </source>
</evidence>
<feature type="transmembrane region" description="Helical" evidence="9">
    <location>
        <begin position="169"/>
        <end position="187"/>
    </location>
</feature>
<feature type="transmembrane region" description="Helical" evidence="9">
    <location>
        <begin position="80"/>
        <end position="100"/>
    </location>
</feature>